<dbReference type="AlphaFoldDB" id="U4VEZ2"/>
<accession>U4VEZ2</accession>
<proteinExistence type="predicted"/>
<evidence type="ECO:0000313" key="1">
    <source>
        <dbReference type="EMBL" id="ERM01402.1"/>
    </source>
</evidence>
<dbReference type="Proteomes" id="UP000016842">
    <property type="component" value="Unassembled WGS sequence"/>
</dbReference>
<dbReference type="EMBL" id="ASXJ01000168">
    <property type="protein sequence ID" value="ERM01402.1"/>
    <property type="molecule type" value="Genomic_DNA"/>
</dbReference>
<protein>
    <submittedName>
        <fullName evidence="1">Uncharacterized protein</fullName>
    </submittedName>
</protein>
<evidence type="ECO:0000313" key="2">
    <source>
        <dbReference type="Proteomes" id="UP000016842"/>
    </source>
</evidence>
<sequence>MYQGADALPVADTIRQTGFLSQAADQKVRQLFSAFNMSRNY</sequence>
<dbReference type="PATRIC" id="fig|1337887.3.peg.3089"/>
<reference evidence="1 2" key="1">
    <citation type="journal article" date="2014" name="FEMS Microbiol. Lett.">
        <title>Genome sequencing analysis reveals virulence-related gene content of Ochrobactrum intermedium strain 229E, a urease-positive strain isolated from the human gastric niche.</title>
        <authorList>
            <person name="Kulkarni G.J."/>
            <person name="Shetty S."/>
            <person name="Dharne M.S."/>
            <person name="Shouche Y.S."/>
        </authorList>
    </citation>
    <scope>NUCLEOTIDE SEQUENCE [LARGE SCALE GENOMIC DNA]</scope>
    <source>
        <strain evidence="1 2">229E</strain>
    </source>
</reference>
<name>U4VEZ2_9HYPH</name>
<gene>
    <name evidence="1" type="ORF">Q644_21785</name>
</gene>
<organism evidence="1 2">
    <name type="scientific">Brucella intermedia 229E</name>
    <dbReference type="NCBI Taxonomy" id="1337887"/>
    <lineage>
        <taxon>Bacteria</taxon>
        <taxon>Pseudomonadati</taxon>
        <taxon>Pseudomonadota</taxon>
        <taxon>Alphaproteobacteria</taxon>
        <taxon>Hyphomicrobiales</taxon>
        <taxon>Brucellaceae</taxon>
        <taxon>Brucella/Ochrobactrum group</taxon>
        <taxon>Brucella</taxon>
    </lineage>
</organism>
<comment type="caution">
    <text evidence="1">The sequence shown here is derived from an EMBL/GenBank/DDBJ whole genome shotgun (WGS) entry which is preliminary data.</text>
</comment>